<organism evidence="2">
    <name type="scientific">viral metagenome</name>
    <dbReference type="NCBI Taxonomy" id="1070528"/>
    <lineage>
        <taxon>unclassified sequences</taxon>
        <taxon>metagenomes</taxon>
        <taxon>organismal metagenomes</taxon>
    </lineage>
</organism>
<sequence>MDDINVPIFSQAKLEYTKQLVDILYMNIYDGVRSIYDDAKVVYVKKRVPIVTLFRSLLEQVPKWNSEIIQKETDRIEKSSKCDWLDELLTAVFISHTRILMSIGSNHNFNKINVTIPKTTTFIHKSYINIAREVWKNPYLFDDNIPGHEYQRNMKQLEDMIKLTIEDTIRRQLPIKEILREHLENANEPKQPQNQLDMKTLVDEIRKATSQVNNDTNNDTNNETNYDSNYETDDEEKVERNTNNFSSIFNKEEEEDVELSTFNNSQTNTHNTIENTITGQSIDAIPDNTYVTPDTSPFRDSEDPDEDQIKKATQNIVLNDITEPVVEPSYDNTDIVSPTKSDNNDNKLENMVKELSMDKRLTPSLAPTVKIDKLGDSNSSSSTNNSNTNNSNTNILATVVKKEGDVKTPSTNPGSPKPEPVKSALTSPFSFDNLYSGIKGEGKVEEVKDTNQNTVTKSNETIVIKDPLTPPSIISTNADVMKEVISIDKKEEQIDDTKSLDIFFSDIQKMANPSLNPMEPIKEETKYTLFEDACDKE</sequence>
<feature type="region of interest" description="Disordered" evidence="1">
    <location>
        <begin position="210"/>
        <end position="239"/>
    </location>
</feature>
<evidence type="ECO:0000256" key="1">
    <source>
        <dbReference type="SAM" id="MobiDB-lite"/>
    </source>
</evidence>
<feature type="region of interest" description="Disordered" evidence="1">
    <location>
        <begin position="284"/>
        <end position="306"/>
    </location>
</feature>
<name>A0A6C0CG92_9ZZZZ</name>
<evidence type="ECO:0000313" key="2">
    <source>
        <dbReference type="EMBL" id="QHT02709.1"/>
    </source>
</evidence>
<feature type="compositionally biased region" description="Low complexity" evidence="1">
    <location>
        <begin position="377"/>
        <end position="394"/>
    </location>
</feature>
<dbReference type="InterPro" id="IPR043913">
    <property type="entry name" value="DUF5764"/>
</dbReference>
<feature type="region of interest" description="Disordered" evidence="1">
    <location>
        <begin position="355"/>
        <end position="428"/>
    </location>
</feature>
<accession>A0A6C0CG92</accession>
<feature type="compositionally biased region" description="Polar residues" evidence="1">
    <location>
        <begin position="330"/>
        <end position="341"/>
    </location>
</feature>
<feature type="compositionally biased region" description="Low complexity" evidence="1">
    <location>
        <begin position="213"/>
        <end position="229"/>
    </location>
</feature>
<feature type="region of interest" description="Disordered" evidence="1">
    <location>
        <begin position="328"/>
        <end position="347"/>
    </location>
</feature>
<dbReference type="EMBL" id="MN739397">
    <property type="protein sequence ID" value="QHT02709.1"/>
    <property type="molecule type" value="Genomic_DNA"/>
</dbReference>
<protein>
    <submittedName>
        <fullName evidence="2">Uncharacterized protein</fullName>
    </submittedName>
</protein>
<proteinExistence type="predicted"/>
<dbReference type="Pfam" id="PF19068">
    <property type="entry name" value="DUF5764"/>
    <property type="match status" value="1"/>
</dbReference>
<reference evidence="2" key="1">
    <citation type="journal article" date="2020" name="Nature">
        <title>Giant virus diversity and host interactions through global metagenomics.</title>
        <authorList>
            <person name="Schulz F."/>
            <person name="Roux S."/>
            <person name="Paez-Espino D."/>
            <person name="Jungbluth S."/>
            <person name="Walsh D.A."/>
            <person name="Denef V.J."/>
            <person name="McMahon K.D."/>
            <person name="Konstantinidis K.T."/>
            <person name="Eloe-Fadrosh E.A."/>
            <person name="Kyrpides N.C."/>
            <person name="Woyke T."/>
        </authorList>
    </citation>
    <scope>NUCLEOTIDE SEQUENCE</scope>
    <source>
        <strain evidence="2">GVMAG-M-3300020595-32</strain>
    </source>
</reference>
<dbReference type="AlphaFoldDB" id="A0A6C0CG92"/>